<dbReference type="Pfam" id="PF09481">
    <property type="entry name" value="CRISPR_Cse1"/>
    <property type="match status" value="1"/>
</dbReference>
<dbReference type="AlphaFoldDB" id="D1A5T7"/>
<proteinExistence type="predicted"/>
<dbReference type="CDD" id="cd09729">
    <property type="entry name" value="Cse1_I-E"/>
    <property type="match status" value="1"/>
</dbReference>
<evidence type="ECO:0000256" key="1">
    <source>
        <dbReference type="SAM" id="MobiDB-lite"/>
    </source>
</evidence>
<keyword evidence="3" id="KW-1185">Reference proteome</keyword>
<dbReference type="RefSeq" id="WP_012853016.1">
    <property type="nucleotide sequence ID" value="NC_013510.1"/>
</dbReference>
<accession>D1A5T7</accession>
<gene>
    <name evidence="2" type="ordered locus">Tcur_2680</name>
</gene>
<dbReference type="OrthoDB" id="3187690at2"/>
<protein>
    <submittedName>
        <fullName evidence="2">CRISPR-associated protein, Cse1 family</fullName>
    </submittedName>
</protein>
<dbReference type="eggNOG" id="COG1203">
    <property type="taxonomic scope" value="Bacteria"/>
</dbReference>
<dbReference type="Proteomes" id="UP000001918">
    <property type="component" value="Chromosome"/>
</dbReference>
<sequence>MPSEPSFDLTRRPWLPVLYDNGGEGLLSLTEVFQQAHRLRRLVGDVPTQEFALLRLLLAILHDAIEGPDDIDEWTELWEEGLPTDRITAYLERHRDRFDLLHPQAPFLQTAELRTAGDEVFSLDRIVADVPNGTLFFTMRAHGVERLDFAEAARWLVHAHAFDTSGIKSGAVGDPRVKKGKVYPQGVGWAGNLGGVFVEGDDLRETLLLNLIAFDTDNLRIDPARDLPAWRQEPRGPQQLDEIELSRRPAGLRDLYTWQSRRIRLHFDADGVYGVVLAYGDSLSPHNKHVHEPMTAWRRSPAQEKKLRLAQVYLPREHDPSRSAWRGLGALVAGRAEGTEQREEAAAIVRPRILDWVARLTVEGPLPDDFLIRARLVGAVYGTQQSVINDMVDDAVTMPIVLLHERNKELGQTAIDAVADAEKAVTILGDLASDLAEASGTDPAPAVAAARALGFGMLDGPFRQWLTTLTPGADAGERRVAWQRETYKIITRLGRDLVDSAGDPAWEGRIVQTKKGQKIWLNASYAKEVFGNRLRKELPGARQSDDPSPEQASEQMLEVPS</sequence>
<organism evidence="2 3">
    <name type="scientific">Thermomonospora curvata (strain ATCC 19995 / DSM 43183 / JCM 3096 / KCTC 9072 / NBRC 15933 / NCIMB 10081 / Henssen B9)</name>
    <dbReference type="NCBI Taxonomy" id="471852"/>
    <lineage>
        <taxon>Bacteria</taxon>
        <taxon>Bacillati</taxon>
        <taxon>Actinomycetota</taxon>
        <taxon>Actinomycetes</taxon>
        <taxon>Streptosporangiales</taxon>
        <taxon>Thermomonosporaceae</taxon>
        <taxon>Thermomonospora</taxon>
    </lineage>
</organism>
<dbReference type="NCBIfam" id="TIGR02547">
    <property type="entry name" value="casA_cse1"/>
    <property type="match status" value="1"/>
</dbReference>
<evidence type="ECO:0000313" key="3">
    <source>
        <dbReference type="Proteomes" id="UP000001918"/>
    </source>
</evidence>
<dbReference type="EMBL" id="CP001738">
    <property type="protein sequence ID" value="ACY98232.1"/>
    <property type="molecule type" value="Genomic_DNA"/>
</dbReference>
<feature type="compositionally biased region" description="Basic and acidic residues" evidence="1">
    <location>
        <begin position="536"/>
        <end position="545"/>
    </location>
</feature>
<dbReference type="STRING" id="471852.Tcur_2680"/>
<dbReference type="KEGG" id="tcu:Tcur_2680"/>
<dbReference type="InterPro" id="IPR013381">
    <property type="entry name" value="CRISPR-assoc_prot_Cse1"/>
</dbReference>
<dbReference type="HOGENOM" id="CLU_034285_0_0_11"/>
<reference evidence="2 3" key="1">
    <citation type="journal article" date="2011" name="Stand. Genomic Sci.">
        <title>Complete genome sequence of Thermomonospora curvata type strain (B9).</title>
        <authorList>
            <person name="Chertkov O."/>
            <person name="Sikorski J."/>
            <person name="Nolan M."/>
            <person name="Lapidus A."/>
            <person name="Lucas S."/>
            <person name="Del Rio T.G."/>
            <person name="Tice H."/>
            <person name="Cheng J.F."/>
            <person name="Goodwin L."/>
            <person name="Pitluck S."/>
            <person name="Liolios K."/>
            <person name="Ivanova N."/>
            <person name="Mavromatis K."/>
            <person name="Mikhailova N."/>
            <person name="Ovchinnikova G."/>
            <person name="Pati A."/>
            <person name="Chen A."/>
            <person name="Palaniappan K."/>
            <person name="Djao O.D."/>
            <person name="Land M."/>
            <person name="Hauser L."/>
            <person name="Chang Y.J."/>
            <person name="Jeffries C.D."/>
            <person name="Brettin T."/>
            <person name="Han C."/>
            <person name="Detter J.C."/>
            <person name="Rohde M."/>
            <person name="Goker M."/>
            <person name="Woyke T."/>
            <person name="Bristow J."/>
            <person name="Eisen J.A."/>
            <person name="Markowitz V."/>
            <person name="Hugenholtz P."/>
            <person name="Klenk H.P."/>
            <person name="Kyrpides N.C."/>
        </authorList>
    </citation>
    <scope>NUCLEOTIDE SEQUENCE [LARGE SCALE GENOMIC DNA]</scope>
    <source>
        <strain evidence="3">ATCC 19995 / DSM 43183 / JCM 3096 / KCTC 9072 / NBRC 15933 / NCIMB 10081 / Henssen B9</strain>
    </source>
</reference>
<feature type="region of interest" description="Disordered" evidence="1">
    <location>
        <begin position="536"/>
        <end position="561"/>
    </location>
</feature>
<name>D1A5T7_THECD</name>
<dbReference type="Gene3D" id="1.10.132.100">
    <property type="match status" value="1"/>
</dbReference>
<evidence type="ECO:0000313" key="2">
    <source>
        <dbReference type="EMBL" id="ACY98232.1"/>
    </source>
</evidence>